<gene>
    <name evidence="1" type="ORF">GGR34_001258</name>
</gene>
<keyword evidence="2" id="KW-1185">Reference proteome</keyword>
<name>A0A7W6N7G5_9HYPH</name>
<dbReference type="Proteomes" id="UP000519439">
    <property type="component" value="Unassembled WGS sequence"/>
</dbReference>
<dbReference type="AlphaFoldDB" id="A0A7W6N7G5"/>
<dbReference type="EMBL" id="JACIDC010000003">
    <property type="protein sequence ID" value="MBB4039616.1"/>
    <property type="molecule type" value="Genomic_DNA"/>
</dbReference>
<evidence type="ECO:0000313" key="2">
    <source>
        <dbReference type="Proteomes" id="UP000519439"/>
    </source>
</evidence>
<evidence type="ECO:0000313" key="1">
    <source>
        <dbReference type="EMBL" id="MBB4039616.1"/>
    </source>
</evidence>
<protein>
    <submittedName>
        <fullName evidence="1">Uncharacterized protein</fullName>
    </submittedName>
</protein>
<accession>A0A7W6N7G5</accession>
<comment type="caution">
    <text evidence="1">The sequence shown here is derived from an EMBL/GenBank/DDBJ whole genome shotgun (WGS) entry which is preliminary data.</text>
</comment>
<reference evidence="1 2" key="1">
    <citation type="submission" date="2020-08" db="EMBL/GenBank/DDBJ databases">
        <title>Genomic Encyclopedia of Type Strains, Phase IV (KMG-IV): sequencing the most valuable type-strain genomes for metagenomic binning, comparative biology and taxonomic classification.</title>
        <authorList>
            <person name="Goeker M."/>
        </authorList>
    </citation>
    <scope>NUCLEOTIDE SEQUENCE [LARGE SCALE GENOMIC DNA]</scope>
    <source>
        <strain evidence="1 2">DSM 15743</strain>
    </source>
</reference>
<organism evidence="1 2">
    <name type="scientific">Microvirga flocculans</name>
    <dbReference type="NCBI Taxonomy" id="217168"/>
    <lineage>
        <taxon>Bacteria</taxon>
        <taxon>Pseudomonadati</taxon>
        <taxon>Pseudomonadota</taxon>
        <taxon>Alphaproteobacteria</taxon>
        <taxon>Hyphomicrobiales</taxon>
        <taxon>Methylobacteriaceae</taxon>
        <taxon>Microvirga</taxon>
    </lineage>
</organism>
<proteinExistence type="predicted"/>
<sequence length="73" mass="7687">MTTAIQQLDDAQLCEIAGGVARVIFQDCFVTMVESGGGGRVGYPGTCFGTPKVPVGTPVQIVNPPKQPKQPKR</sequence>
<dbReference type="RefSeq" id="WP_154664273.1">
    <property type="nucleotide sequence ID" value="NZ_JACIDC010000003.1"/>
</dbReference>